<dbReference type="RefSeq" id="WP_048360184.1">
    <property type="nucleotide sequence ID" value="NZ_FNUD01000002.1"/>
</dbReference>
<evidence type="ECO:0000313" key="6">
    <source>
        <dbReference type="EMBL" id="SEF08270.1"/>
    </source>
</evidence>
<comment type="caution">
    <text evidence="6">The sequence shown here is derived from an EMBL/GenBank/DDBJ whole genome shotgun (WGS) entry which is preliminary data.</text>
</comment>
<dbReference type="Pfam" id="PF03534">
    <property type="entry name" value="SpvB"/>
    <property type="match status" value="1"/>
</dbReference>
<dbReference type="PANTHER" id="PTHR46580">
    <property type="entry name" value="SENSOR KINASE-RELATED"/>
    <property type="match status" value="1"/>
</dbReference>
<keyword evidence="3" id="KW-0843">Virulence</keyword>
<proteinExistence type="predicted"/>
<keyword evidence="7" id="KW-1185">Reference proteome</keyword>
<dbReference type="Proteomes" id="UP000183613">
    <property type="component" value="Unassembled WGS sequence"/>
</dbReference>
<feature type="domain" description="Insecticide toxin TcdB middle/C-terminal" evidence="4">
    <location>
        <begin position="895"/>
        <end position="1039"/>
    </location>
</feature>
<gene>
    <name evidence="6" type="ORF">SAMN04489800_4441</name>
</gene>
<dbReference type="GO" id="GO:0005737">
    <property type="term" value="C:cytoplasm"/>
    <property type="evidence" value="ECO:0007669"/>
    <property type="project" value="InterPro"/>
</dbReference>
<sequence length="1762" mass="194056">MAQEPLSISAPSLPKGGGAIQSIGEGWGAVGLTGAASLAIPLPITPGRGFAPALGLSYSSGGGRTEFGQGWSINRPSISRQTSLGTPQFEADANGKMVEPVYLSPSGDVLLAQRDASGELITRDASMFRDRPLSETYRVSAYRPRVEGDFSTFEHFVGITGSFWLIQLADGSAHVYGHSENARLQHVNGNAVWVAEWHLEESVAVNGEHVLYEYISENDVSLSTLTGPAADAWRSRDSSTCRYLQRVRYGNLTGDRVPFLLQRAMVPVWLFDLVFDYGECDPRLEVKPQYPRAPGTQWPLRADPVSSYRYGFEERTLRLCHQVLMFHWCADGPDNSGPVLLQGEPTLVQRLQLEYSQQPAVSMLTATHIIGYVGQEAQFNPPQEFTYSAFTLTPESVRFSPFFTEQTPGQSPGIDTGNYQLVDLFGEGLAGVLYRQQNAWYYRRPIRHPGPGLDKNAVGYAAQELLKQIPVANNSSPTLQVLTDINGDGKLDWLVAQPSMAGFFTLDSNQQWSHFTPYAAFPTEFFHPQAQLASLMGNGLSDLAMIGTRSVRVYVNLKDKGFDTPLEVNRQSTETALPVVIDERCELVAFSDLLGSGQQHLIHITGQAVSCFPNLGLGRFGEPVNFGKLDFTGEFNPAHIRLADLDGSGAADILYWQSDSVQIFMNLSGHGFAAPVTIALPEGLRFNALTSVSVADLQGLGCSSLVLTSHTQNPSLKPSHWRCDFVDDNKPYLLRTTDNNMGASGEVVYRSSAQEWLDEKNLLPDPSLAVCEMPFPMHLVSEQRQFDQITGNHLSQFFSYRHGYYDGVEREFRGFGLLLQTDTESATATANTQGFSAPVVSKTWFHTGKTLHMPIPDAWAGDARLEPLGSTLCTQRIDGTEQIFTDWDAPALRDAARTLSGSVLRAEVLGADGNAVPYSVTQSRYGVRLLQARSDTATYSVMLGFAIEQRSLQYERQADDPLCQHQITLAIDDYGCVNHGVSVAYARRADAQPPYPDDQEHAHLRRWWQDARDDAQQRFYLSEVRDRVLHIRQTDYLRLALPYRSQQTAYVIDADDPAISIISYEAFMGAQSPLGKDPLNGQRMLAGQSRVQYQGCLDGTVNFDALPEYAEQAELDSAALQAYVVTDDEGAEKNLLGDTPGEVKARLESAGYTDVGLWRPTSNTVDASISLWATRTGYSTFAGVEHFNKVLEQKPVIWVMPSKVSYDSLWLLPETFTAPDEGITKAVYDYRSLQVKWIRDPNQNVSEARYDAMGRVVLTTFWGTEWDDDTQAVKNVGFGNMASHAWQPVSAAQAIADSSVMGNLASALFYESSSWMGLAPPGLLPNGVELGVLMPAGHLRASARERLAKGQYPQSQVPAQTCSALLALPREPAWSALLQADRYPSDPQRQVRMLVSASDGFGRALQSKQKVESGQAYAVDDKGNLPITNGEPEQVPAIERWRVSERVEYNNKGLAIRVYRPYFANHYRYINDESFRQFGYSDQQFYDPLGRPTKTITASGYWRRQTYMNWYTIAEDENDLYQEALEHPRVATVLQAHGNRLDPMQALAGATVRVDYPGMLTTDSIAVSWSGEAGAGSPVLASKQGDPGGRVLFDIPAPAVGANLGRTVVVTYTVTRTTGVQHSEVLDLNIATLPESLISNMITVEKESNGKLDVNRAPNGVNINILAWPFVAVGQKVWLRLEGQKADGSLHMLTLWSAALVNGTEVTRGYLRKVAAANYLMQLAEGSTLTVIFKVAFAGNDESQALGFPLKTLVILNSTDAS</sequence>
<dbReference type="Pfam" id="PF12256">
    <property type="entry name" value="TcdB_toxin_midN"/>
    <property type="match status" value="1"/>
</dbReference>
<organism evidence="6 7">
    <name type="scientific">Pseudomonas deceptionensis</name>
    <dbReference type="NCBI Taxonomy" id="882211"/>
    <lineage>
        <taxon>Bacteria</taxon>
        <taxon>Pseudomonadati</taxon>
        <taxon>Pseudomonadota</taxon>
        <taxon>Gammaproteobacteria</taxon>
        <taxon>Pseudomonadales</taxon>
        <taxon>Pseudomonadaceae</taxon>
        <taxon>Pseudomonas</taxon>
    </lineage>
</organism>
<dbReference type="GO" id="GO:0005576">
    <property type="term" value="C:extracellular region"/>
    <property type="evidence" value="ECO:0007669"/>
    <property type="project" value="UniProtKB-SubCell"/>
</dbReference>
<dbReference type="InterPro" id="IPR022044">
    <property type="entry name" value="TcdB_toxin_mid/C"/>
</dbReference>
<comment type="subcellular location">
    <subcellularLocation>
        <location evidence="1">Secreted</location>
    </subcellularLocation>
</comment>
<evidence type="ECO:0000256" key="1">
    <source>
        <dbReference type="ARBA" id="ARBA00004613"/>
    </source>
</evidence>
<dbReference type="PATRIC" id="fig|882211.3.peg.2045"/>
<evidence type="ECO:0000256" key="3">
    <source>
        <dbReference type="ARBA" id="ARBA00023026"/>
    </source>
</evidence>
<evidence type="ECO:0000256" key="2">
    <source>
        <dbReference type="ARBA" id="ARBA00022525"/>
    </source>
</evidence>
<evidence type="ECO:0000259" key="4">
    <source>
        <dbReference type="Pfam" id="PF12255"/>
    </source>
</evidence>
<dbReference type="InterPro" id="IPR022045">
    <property type="entry name" value="TcdB_toxin_mid/N"/>
</dbReference>
<dbReference type="InterPro" id="IPR028994">
    <property type="entry name" value="Integrin_alpha_N"/>
</dbReference>
<evidence type="ECO:0000259" key="5">
    <source>
        <dbReference type="Pfam" id="PF12256"/>
    </source>
</evidence>
<dbReference type="InterPro" id="IPR003284">
    <property type="entry name" value="Sal_SpvB"/>
</dbReference>
<reference evidence="6" key="1">
    <citation type="submission" date="2016-10" db="EMBL/GenBank/DDBJ databases">
        <authorList>
            <person name="Varghese N."/>
            <person name="Submissions S."/>
        </authorList>
    </citation>
    <scope>NUCLEOTIDE SEQUENCE [LARGE SCALE GENOMIC DNA]</scope>
    <source>
        <strain evidence="6">LMG 25555</strain>
    </source>
</reference>
<dbReference type="SUPFAM" id="SSF69318">
    <property type="entry name" value="Integrin alpha N-terminal domain"/>
    <property type="match status" value="1"/>
</dbReference>
<dbReference type="PRINTS" id="PR01341">
    <property type="entry name" value="SALSPVBPROT"/>
</dbReference>
<accession>A0A0J6GF15</accession>
<feature type="domain" description="Insecticide toxin TcdB middle/N-terminal" evidence="5">
    <location>
        <begin position="671"/>
        <end position="848"/>
    </location>
</feature>
<dbReference type="EMBL" id="FNUD01000002">
    <property type="protein sequence ID" value="SEF08270.1"/>
    <property type="molecule type" value="Genomic_DNA"/>
</dbReference>
<evidence type="ECO:0000313" key="7">
    <source>
        <dbReference type="Proteomes" id="UP000183613"/>
    </source>
</evidence>
<name>A0A0J6GF15_PSEDM</name>
<dbReference type="Pfam" id="PF12255">
    <property type="entry name" value="TcdB_toxin_midC"/>
    <property type="match status" value="1"/>
</dbReference>
<keyword evidence="2" id="KW-0964">Secreted</keyword>
<protein>
    <submittedName>
        <fullName evidence="6">Insecticide toxin TcdB middle/C-terminal region</fullName>
    </submittedName>
</protein>